<keyword evidence="4" id="KW-0347">Helicase</keyword>
<dbReference type="PANTHER" id="PTHR47510">
    <property type="entry name" value="REVERSE TRANSCRIPTASE DOMAIN-CONTAINING PROTEIN"/>
    <property type="match status" value="1"/>
</dbReference>
<feature type="region of interest" description="Disordered" evidence="6">
    <location>
        <begin position="174"/>
        <end position="196"/>
    </location>
</feature>
<feature type="compositionally biased region" description="Basic and acidic residues" evidence="6">
    <location>
        <begin position="373"/>
        <end position="390"/>
    </location>
</feature>
<accession>A0A8S3UL66</accession>
<dbReference type="EC" id="3.6.4.12" evidence="9"/>
<dbReference type="GO" id="GO:0016787">
    <property type="term" value="F:hydrolase activity"/>
    <property type="evidence" value="ECO:0007669"/>
    <property type="project" value="UniProtKB-KW"/>
</dbReference>
<feature type="domain" description="DNA replication factor Dna2 N-terminal" evidence="8">
    <location>
        <begin position="677"/>
        <end position="790"/>
    </location>
</feature>
<protein>
    <submittedName>
        <fullName evidence="9">DNA2</fullName>
        <ecNumber evidence="9">3.6.4.12</ecNumber>
    </submittedName>
</protein>
<evidence type="ECO:0000313" key="10">
    <source>
        <dbReference type="Proteomes" id="UP000683360"/>
    </source>
</evidence>
<feature type="region of interest" description="Disordered" evidence="6">
    <location>
        <begin position="354"/>
        <end position="390"/>
    </location>
</feature>
<name>A0A8S3UL66_MYTED</name>
<dbReference type="Pfam" id="PF08696">
    <property type="entry name" value="Dna2"/>
    <property type="match status" value="2"/>
</dbReference>
<dbReference type="GO" id="GO:0046872">
    <property type="term" value="F:metal ion binding"/>
    <property type="evidence" value="ECO:0007669"/>
    <property type="project" value="UniProtKB-KW"/>
</dbReference>
<feature type="compositionally biased region" description="Basic and acidic residues" evidence="6">
    <location>
        <begin position="185"/>
        <end position="194"/>
    </location>
</feature>
<dbReference type="InterPro" id="IPR036691">
    <property type="entry name" value="Endo/exonu/phosph_ase_sf"/>
</dbReference>
<evidence type="ECO:0000256" key="4">
    <source>
        <dbReference type="ARBA" id="ARBA00022806"/>
    </source>
</evidence>
<feature type="domain" description="Endonuclease/exonuclease/phosphatase" evidence="7">
    <location>
        <begin position="823"/>
        <end position="1005"/>
    </location>
</feature>
<dbReference type="InterPro" id="IPR005135">
    <property type="entry name" value="Endo/exonuclease/phosphatase"/>
</dbReference>
<dbReference type="GO" id="GO:0005524">
    <property type="term" value="F:ATP binding"/>
    <property type="evidence" value="ECO:0007669"/>
    <property type="project" value="UniProtKB-KW"/>
</dbReference>
<evidence type="ECO:0000256" key="6">
    <source>
        <dbReference type="SAM" id="MobiDB-lite"/>
    </source>
</evidence>
<evidence type="ECO:0000259" key="7">
    <source>
        <dbReference type="Pfam" id="PF03372"/>
    </source>
</evidence>
<feature type="compositionally biased region" description="Polar residues" evidence="6">
    <location>
        <begin position="21"/>
        <end position="53"/>
    </location>
</feature>
<keyword evidence="2" id="KW-0547">Nucleotide-binding</keyword>
<keyword evidence="3 9" id="KW-0378">Hydrolase</keyword>
<keyword evidence="1" id="KW-0479">Metal-binding</keyword>
<feature type="region of interest" description="Disordered" evidence="6">
    <location>
        <begin position="461"/>
        <end position="488"/>
    </location>
</feature>
<evidence type="ECO:0000256" key="1">
    <source>
        <dbReference type="ARBA" id="ARBA00022723"/>
    </source>
</evidence>
<gene>
    <name evidence="9" type="ORF">MEDL_58308</name>
</gene>
<evidence type="ECO:0000259" key="8">
    <source>
        <dbReference type="Pfam" id="PF08696"/>
    </source>
</evidence>
<proteinExistence type="predicted"/>
<dbReference type="Pfam" id="PF03372">
    <property type="entry name" value="Exo_endo_phos"/>
    <property type="match status" value="1"/>
</dbReference>
<sequence>MPASEKKSRNGPLSCKKKSSTSEVQNQKSISSFFQPSKKNSATPSTSSLFSKVGQTSIGKLTLKKGSTRVAADYLNSGTDRPTGSCTEVIEGETSAAVKCLSTKEHCSSFKTETQADRMSSNQSNFTVVKTSLNQLKIDLNQGNKSNKFFQNEAIVIPETQVCLLESTPKVKGQADEGIIPDTPQSDKNDEPVKKKSFGRSFLSSGANVSENPYILKKEHLKKQLVSKARKGLISSSFKFNAYEKQDNDTEREINVQCEANTCIENEIEDSCSLQNKFSTHESGSQLSEKVTPTKVYQGKRSFLKRMSKCGSSPNSKRFVYSNFGANNGKDKLMSKNVREHMAGSRTVIKSTVDGNINDENQDVGYDQNFPSKPEENHSKEEKNLKEKHSHDIYNRIADQKENKDLFSQSNISKCLQNETGSSFSYQLSLIRKQKPVVSEMKVDEDDCLCAILNELDNDNKESSKMKSYQPPVMSLKKPRNSGLGKLSCKEKPEINESLEESLTEDDIKFLDKIDEKVHQKVNKEIQIREDMVSKHGMKTIETTFLKQNFVTKKRWKDRKLSNNQKTKESDSHSADDIIPTQSIVEILSQLGKDDIKEIGDIPIGGFSDQLEKEKLSKGLGTQAKEKDVMQPVCVKFGRHKVDRLDRHRNGNDLCLQLTDVFTKKQKTAYSQDFGLADTHVSENDIVNIVGSFDGDTYHITDNNGLIVVNPDLLLSGTTVVSSVFCMRKGVLSEKFKGCDKGNQQMLYGSIIHFVFQQVLQKGLTLEEQILKEATNIVQQARFLHDINIIQFLLLVAGIEQNPGPDQSNKKNLKIVHNNVCSLLPKLDLINNELHEYDIICISESHLDKSITDDQIKLNGFHKPIRLDRNRHGGGVTIYVKNSLHFIIQNDISVSNLELLWVEVRNYSNEKFLVGVLYRPPNSNSNIWDLFNESVDKALDCNLPIFLCGDFNCDMMSNTSNSFKKLLNRLNLENVVWEPTNFTTQTGTCIDLCVTNRKNLIKSVTVLTPICSSHSPVSVEISFKTFKQHSFKRQIRDFKRADYEGLKNQLNDTDWDDVVFNSNNINDVYMNFVRTFESTVNRYIPTKTITVRPNDKPFMNNLIRNKIRHRNRIHHKAKTSNNPDHWKKFREIRNEIISLVRKAKEDYKCKLTSQLIDKNIPPGKWWRIAKYKSNTTEGEVLEEIKKYIPQMKKWLDQYTNFASACSQKKEDLNITKVTDIEENIWCPRYGVKGKIDLTVEIQIKNKERYEKCIVPLELKTGRPSFSMEHKGQVTLYSIMSSDRRPDSGQGLLLYLRFIFTGYSVTLYSIMSSDRRPDSGQGLLLYLRDLVQKVIPADHLNIRGLIQLRNEMAYYLSDQVSKSTTNDGQASYHIGRLPDPINNQRACLKCAQLTNCCIYQKSIEQRNLNSSMAKSKASTDKGGVSDLWCKTGHQREQEGSCIDGLRLSDHQVNNGYCLLTFSRHQDKQKLYSTSINMIGIAVQDYMIISTEKTNHLALCNGTVVGITEESIGIAIESESLQRIITLKEEIFRLDRYSSFSTASILYSNLSKLMMDEPRSDNLRKLIIDRKSPEFAAKLSKIEIEKGENSSDFFYLKFISSLKKLVGTNSF</sequence>
<dbReference type="Gene3D" id="3.60.10.10">
    <property type="entry name" value="Endonuclease/exonuclease/phosphatase"/>
    <property type="match status" value="1"/>
</dbReference>
<dbReference type="OrthoDB" id="306218at2759"/>
<dbReference type="GO" id="GO:0003678">
    <property type="term" value="F:DNA helicase activity"/>
    <property type="evidence" value="ECO:0007669"/>
    <property type="project" value="UniProtKB-EC"/>
</dbReference>
<evidence type="ECO:0000256" key="2">
    <source>
        <dbReference type="ARBA" id="ARBA00022741"/>
    </source>
</evidence>
<dbReference type="PANTHER" id="PTHR47510:SF3">
    <property type="entry name" value="ENDO_EXONUCLEASE_PHOSPHATASE DOMAIN-CONTAINING PROTEIN"/>
    <property type="match status" value="1"/>
</dbReference>
<evidence type="ECO:0000313" key="9">
    <source>
        <dbReference type="EMBL" id="CAG2246332.1"/>
    </source>
</evidence>
<organism evidence="9 10">
    <name type="scientific">Mytilus edulis</name>
    <name type="common">Blue mussel</name>
    <dbReference type="NCBI Taxonomy" id="6550"/>
    <lineage>
        <taxon>Eukaryota</taxon>
        <taxon>Metazoa</taxon>
        <taxon>Spiralia</taxon>
        <taxon>Lophotrochozoa</taxon>
        <taxon>Mollusca</taxon>
        <taxon>Bivalvia</taxon>
        <taxon>Autobranchia</taxon>
        <taxon>Pteriomorphia</taxon>
        <taxon>Mytilida</taxon>
        <taxon>Mytiloidea</taxon>
        <taxon>Mytilidae</taxon>
        <taxon>Mytilinae</taxon>
        <taxon>Mytilus</taxon>
    </lineage>
</organism>
<keyword evidence="10" id="KW-1185">Reference proteome</keyword>
<feature type="domain" description="DNA replication factor Dna2 N-terminal" evidence="8">
    <location>
        <begin position="1171"/>
        <end position="1240"/>
    </location>
</feature>
<dbReference type="SUPFAM" id="SSF56219">
    <property type="entry name" value="DNase I-like"/>
    <property type="match status" value="1"/>
</dbReference>
<dbReference type="EMBL" id="CAJPWZ010002855">
    <property type="protein sequence ID" value="CAG2246332.1"/>
    <property type="molecule type" value="Genomic_DNA"/>
</dbReference>
<comment type="caution">
    <text evidence="9">The sequence shown here is derived from an EMBL/GenBank/DDBJ whole genome shotgun (WGS) entry which is preliminary data.</text>
</comment>
<dbReference type="Proteomes" id="UP000683360">
    <property type="component" value="Unassembled WGS sequence"/>
</dbReference>
<reference evidence="9" key="1">
    <citation type="submission" date="2021-03" db="EMBL/GenBank/DDBJ databases">
        <authorList>
            <person name="Bekaert M."/>
        </authorList>
    </citation>
    <scope>NUCLEOTIDE SEQUENCE</scope>
</reference>
<evidence type="ECO:0000256" key="3">
    <source>
        <dbReference type="ARBA" id="ARBA00022801"/>
    </source>
</evidence>
<feature type="region of interest" description="Disordered" evidence="6">
    <location>
        <begin position="1"/>
        <end position="53"/>
    </location>
</feature>
<dbReference type="InterPro" id="IPR014808">
    <property type="entry name" value="DNA_replication_fac_Dna2_N"/>
</dbReference>
<keyword evidence="5" id="KW-0067">ATP-binding</keyword>
<evidence type="ECO:0000256" key="5">
    <source>
        <dbReference type="ARBA" id="ARBA00022840"/>
    </source>
</evidence>